<name>A0A6J5TPP9_PRUAR</name>
<gene>
    <name evidence="1" type="ORF">CURHAP_LOCUS7044</name>
</gene>
<dbReference type="Proteomes" id="UP000507222">
    <property type="component" value="Unassembled WGS sequence"/>
</dbReference>
<organism evidence="1 2">
    <name type="scientific">Prunus armeniaca</name>
    <name type="common">Apricot</name>
    <name type="synonym">Armeniaca vulgaris</name>
    <dbReference type="NCBI Taxonomy" id="36596"/>
    <lineage>
        <taxon>Eukaryota</taxon>
        <taxon>Viridiplantae</taxon>
        <taxon>Streptophyta</taxon>
        <taxon>Embryophyta</taxon>
        <taxon>Tracheophyta</taxon>
        <taxon>Spermatophyta</taxon>
        <taxon>Magnoliopsida</taxon>
        <taxon>eudicotyledons</taxon>
        <taxon>Gunneridae</taxon>
        <taxon>Pentapetalae</taxon>
        <taxon>rosids</taxon>
        <taxon>fabids</taxon>
        <taxon>Rosales</taxon>
        <taxon>Rosaceae</taxon>
        <taxon>Amygdaloideae</taxon>
        <taxon>Amygdaleae</taxon>
        <taxon>Prunus</taxon>
    </lineage>
</organism>
<evidence type="ECO:0000313" key="1">
    <source>
        <dbReference type="EMBL" id="CAB4265015.1"/>
    </source>
</evidence>
<dbReference type="AlphaFoldDB" id="A0A6J5TPP9"/>
<dbReference type="EMBL" id="CAEKDK010000001">
    <property type="protein sequence ID" value="CAB4265015.1"/>
    <property type="molecule type" value="Genomic_DNA"/>
</dbReference>
<sequence length="142" mass="14483">MSFEGVVSYLQHDACRTAGVTSHVGVVVQGGSSAFDAVVDLPTDKDVADGSGLYHSFSLEGICASLRTTAYRLKGVTSPLPFGKVRAEGGGFEALADAVVDLGVLRMSGDGVVPCVDLVASDNGLPNGRMPIGASSTLPFHG</sequence>
<evidence type="ECO:0000313" key="2">
    <source>
        <dbReference type="Proteomes" id="UP000507222"/>
    </source>
</evidence>
<proteinExistence type="predicted"/>
<reference evidence="1 2" key="1">
    <citation type="submission" date="2020-05" db="EMBL/GenBank/DDBJ databases">
        <authorList>
            <person name="Campoy J."/>
            <person name="Schneeberger K."/>
            <person name="Spophaly S."/>
        </authorList>
    </citation>
    <scope>NUCLEOTIDE SEQUENCE [LARGE SCALE GENOMIC DNA]</scope>
    <source>
        <strain evidence="1">PruArmRojPasFocal</strain>
    </source>
</reference>
<protein>
    <submittedName>
        <fullName evidence="1">Uncharacterized protein</fullName>
    </submittedName>
</protein>
<accession>A0A6J5TPP9</accession>